<proteinExistence type="predicted"/>
<accession>A0ABQ6JF43</accession>
<evidence type="ECO:0000313" key="1">
    <source>
        <dbReference type="EMBL" id="GMA85517.1"/>
    </source>
</evidence>
<comment type="caution">
    <text evidence="1">The sequence shown here is derived from an EMBL/GenBank/DDBJ whole genome shotgun (WGS) entry which is preliminary data.</text>
</comment>
<dbReference type="Proteomes" id="UP001157017">
    <property type="component" value="Unassembled WGS sequence"/>
</dbReference>
<dbReference type="EMBL" id="BSUZ01000001">
    <property type="protein sequence ID" value="GMA85517.1"/>
    <property type="molecule type" value="Genomic_DNA"/>
</dbReference>
<evidence type="ECO:0008006" key="3">
    <source>
        <dbReference type="Google" id="ProtNLM"/>
    </source>
</evidence>
<name>A0ABQ6JF43_9ACTN</name>
<sequence length="44" mass="4411">MGQKVQVELKEIDPRGKLSLGAVVGDDAAEGSVDVTSTDAPAGV</sequence>
<protein>
    <recommendedName>
        <fullName evidence="3">S1 motif domain-containing protein</fullName>
    </recommendedName>
</protein>
<evidence type="ECO:0000313" key="2">
    <source>
        <dbReference type="Proteomes" id="UP001157017"/>
    </source>
</evidence>
<keyword evidence="2" id="KW-1185">Reference proteome</keyword>
<reference evidence="2" key="1">
    <citation type="journal article" date="2019" name="Int. J. Syst. Evol. Microbiol.">
        <title>The Global Catalogue of Microorganisms (GCM) 10K type strain sequencing project: providing services to taxonomists for standard genome sequencing and annotation.</title>
        <authorList>
            <consortium name="The Broad Institute Genomics Platform"/>
            <consortium name="The Broad Institute Genome Sequencing Center for Infectious Disease"/>
            <person name="Wu L."/>
            <person name="Ma J."/>
        </authorList>
    </citation>
    <scope>NUCLEOTIDE SEQUENCE [LARGE SCALE GENOMIC DNA]</scope>
    <source>
        <strain evidence="2">NBRC 108730</strain>
    </source>
</reference>
<gene>
    <name evidence="1" type="ORF">GCM10025868_07670</name>
</gene>
<organism evidence="1 2">
    <name type="scientific">Angustibacter aerolatus</name>
    <dbReference type="NCBI Taxonomy" id="1162965"/>
    <lineage>
        <taxon>Bacteria</taxon>
        <taxon>Bacillati</taxon>
        <taxon>Actinomycetota</taxon>
        <taxon>Actinomycetes</taxon>
        <taxon>Kineosporiales</taxon>
        <taxon>Kineosporiaceae</taxon>
    </lineage>
</organism>